<proteinExistence type="predicted"/>
<dbReference type="CDD" id="cd24152">
    <property type="entry name" value="ASKHA_NBD_ROK-like"/>
    <property type="match status" value="1"/>
</dbReference>
<dbReference type="Gene3D" id="3.30.420.40">
    <property type="match status" value="2"/>
</dbReference>
<dbReference type="PANTHER" id="PTHR18964:SF170">
    <property type="entry name" value="SUGAR KINASE"/>
    <property type="match status" value="1"/>
</dbReference>
<dbReference type="Pfam" id="PF00480">
    <property type="entry name" value="ROK"/>
    <property type="match status" value="1"/>
</dbReference>
<reference evidence="2" key="1">
    <citation type="submission" date="2023-07" db="EMBL/GenBank/DDBJ databases">
        <authorList>
            <person name="Colorado M.A."/>
            <person name="Villamil L.M."/>
            <person name="Melo J.F."/>
            <person name="Rodriguez J.A."/>
            <person name="Ruiz R.Y."/>
        </authorList>
    </citation>
    <scope>NUCLEOTIDE SEQUENCE [LARGE SCALE GENOMIC DNA]</scope>
    <source>
        <strain evidence="2">C33</strain>
    </source>
</reference>
<protein>
    <submittedName>
        <fullName evidence="1">ROK family protein</fullName>
    </submittedName>
</protein>
<name>A0ABU4W9A4_9FUSO</name>
<keyword evidence="2" id="KW-1185">Reference proteome</keyword>
<accession>A0ABU4W9A4</accession>
<dbReference type="EMBL" id="JAVIKH010000007">
    <property type="protein sequence ID" value="MDX8336116.1"/>
    <property type="molecule type" value="Genomic_DNA"/>
</dbReference>
<gene>
    <name evidence="1" type="ORF">RFV38_06350</name>
</gene>
<dbReference type="InterPro" id="IPR000600">
    <property type="entry name" value="ROK"/>
</dbReference>
<evidence type="ECO:0000313" key="2">
    <source>
        <dbReference type="Proteomes" id="UP001279681"/>
    </source>
</evidence>
<organism evidence="1 2">
    <name type="scientific">Candidatus Cetobacterium colombiensis</name>
    <dbReference type="NCBI Taxonomy" id="3073100"/>
    <lineage>
        <taxon>Bacteria</taxon>
        <taxon>Fusobacteriati</taxon>
        <taxon>Fusobacteriota</taxon>
        <taxon>Fusobacteriia</taxon>
        <taxon>Fusobacteriales</taxon>
        <taxon>Fusobacteriaceae</taxon>
        <taxon>Cetobacterium</taxon>
    </lineage>
</organism>
<dbReference type="PANTHER" id="PTHR18964">
    <property type="entry name" value="ROK (REPRESSOR, ORF, KINASE) FAMILY"/>
    <property type="match status" value="1"/>
</dbReference>
<evidence type="ECO:0000313" key="1">
    <source>
        <dbReference type="EMBL" id="MDX8336116.1"/>
    </source>
</evidence>
<dbReference type="Proteomes" id="UP001279681">
    <property type="component" value="Unassembled WGS sequence"/>
</dbReference>
<sequence>MKNYLVFDLGGTYIKHGILSADGKILENSKFKTPTSLEELYKSISKIKEESKYQVSGIALSCPGAVNSKTGFIGGVSALPYIHGPNIKRELEELLDLEVHLENDANCAALAEVWLGEAKNNSDVVFIVIGTGVGGAIVKEKKIHKGKNLHAGEFGIMYFESEIGVPGTWGTVSIGQLTKRISEKLGRDIEGIELFNLVEKAKDDFLQKEIEKWYADLAKGILTIQYVYDPEKIIIGGGISSNQLIMNKIQKKVDELVEKLNVATIYPEVKACKFNNNSNLIGALYNFLYD</sequence>
<comment type="caution">
    <text evidence="1">The sequence shown here is derived from an EMBL/GenBank/DDBJ whole genome shotgun (WGS) entry which is preliminary data.</text>
</comment>
<dbReference type="RefSeq" id="WP_320313521.1">
    <property type="nucleotide sequence ID" value="NZ_JAVIKH010000007.1"/>
</dbReference>
<dbReference type="SUPFAM" id="SSF53067">
    <property type="entry name" value="Actin-like ATPase domain"/>
    <property type="match status" value="1"/>
</dbReference>
<dbReference type="InterPro" id="IPR043129">
    <property type="entry name" value="ATPase_NBD"/>
</dbReference>